<gene>
    <name evidence="2" type="ORF">Nst1_644</name>
</gene>
<keyword evidence="1" id="KW-0472">Membrane</keyword>
<evidence type="ECO:0000313" key="2">
    <source>
        <dbReference type="EMBL" id="EOD42227.1"/>
    </source>
</evidence>
<protein>
    <submittedName>
        <fullName evidence="2">Putative membrane protein</fullName>
    </submittedName>
</protein>
<proteinExistence type="predicted"/>
<sequence length="275" mass="31640">MSLSHNKYLIALSILFFIILSYNIYSMRNPFAVYCEYGGGTYYINSTGSYCIVNGTYFNALQYYENNVPPQYSFCAHYGLIYVNNSYCEYPNGTLVSPYTLIPPSTYQDLILPTPPILCNSLLNCSNTPWYYQPCSNQIYPCFNPPYIPQSYLTGNTSYQTLLSTYQQEYQCGYCPENLSFEGDWFRCPYNYSLNQLYQEFLKQCPPPNIVYISCTGVFECVNQTEINLTNNTQQLIYPQPNISNKSNNVNLILPIAIVIVIIIIGLVILLYYLK</sequence>
<dbReference type="EMBL" id="APJZ01000007">
    <property type="protein sequence ID" value="EOD42227.1"/>
    <property type="molecule type" value="Genomic_DNA"/>
</dbReference>
<reference evidence="2 3" key="1">
    <citation type="submission" date="2013-02" db="EMBL/GenBank/DDBJ databases">
        <title>Insights into archaeal evolution and symbiosis from the genomes of a Nanoarchaeon and its crenarchaeal host from Yellowstone National Park.</title>
        <authorList>
            <person name="Podar M."/>
            <person name="Makarova K.S."/>
            <person name="Graham D.E."/>
            <person name="Wolf Y.I."/>
            <person name="Koonin E.V."/>
            <person name="Reysenbach A.-L."/>
        </authorList>
    </citation>
    <scope>NUCLEOTIDE SEQUENCE [LARGE SCALE GENOMIC DNA]</scope>
</reference>
<dbReference type="Proteomes" id="UP000053279">
    <property type="component" value="Unassembled WGS sequence"/>
</dbReference>
<feature type="transmembrane region" description="Helical" evidence="1">
    <location>
        <begin position="252"/>
        <end position="274"/>
    </location>
</feature>
<evidence type="ECO:0000313" key="3">
    <source>
        <dbReference type="Proteomes" id="UP000053279"/>
    </source>
</evidence>
<accession>R1E4A2</accession>
<dbReference type="AlphaFoldDB" id="R1E4A2"/>
<name>R1E4A2_NANST</name>
<comment type="caution">
    <text evidence="2">The sequence shown here is derived from an EMBL/GenBank/DDBJ whole genome shotgun (WGS) entry which is preliminary data.</text>
</comment>
<keyword evidence="3" id="KW-1185">Reference proteome</keyword>
<organism evidence="2 3">
    <name type="scientific">Nanobsidianus stetteri</name>
    <dbReference type="NCBI Taxonomy" id="1294122"/>
    <lineage>
        <taxon>Archaea</taxon>
        <taxon>Nanobdellota</taxon>
        <taxon>Candidatus Nanoarchaeia</taxon>
        <taxon>Nanoarchaeales</taxon>
        <taxon>Nanopusillaceae</taxon>
        <taxon>Candidatus Nanobsidianus</taxon>
    </lineage>
</organism>
<evidence type="ECO:0000256" key="1">
    <source>
        <dbReference type="SAM" id="Phobius"/>
    </source>
</evidence>
<feature type="transmembrane region" description="Helical" evidence="1">
    <location>
        <begin position="7"/>
        <end position="25"/>
    </location>
</feature>
<keyword evidence="1" id="KW-1133">Transmembrane helix</keyword>
<keyword evidence="1" id="KW-0812">Transmembrane</keyword>